<reference evidence="4" key="1">
    <citation type="journal article" date="2020" name="Stud. Mycol.">
        <title>101 Dothideomycetes genomes: A test case for predicting lifestyles and emergence of pathogens.</title>
        <authorList>
            <person name="Haridas S."/>
            <person name="Albert R."/>
            <person name="Binder M."/>
            <person name="Bloem J."/>
            <person name="LaButti K."/>
            <person name="Salamov A."/>
            <person name="Andreopoulos B."/>
            <person name="Baker S."/>
            <person name="Barry K."/>
            <person name="Bills G."/>
            <person name="Bluhm B."/>
            <person name="Cannon C."/>
            <person name="Castanera R."/>
            <person name="Culley D."/>
            <person name="Daum C."/>
            <person name="Ezra D."/>
            <person name="Gonzalez J."/>
            <person name="Henrissat B."/>
            <person name="Kuo A."/>
            <person name="Liang C."/>
            <person name="Lipzen A."/>
            <person name="Lutzoni F."/>
            <person name="Magnuson J."/>
            <person name="Mondo S."/>
            <person name="Nolan M."/>
            <person name="Ohm R."/>
            <person name="Pangilinan J."/>
            <person name="Park H.-J."/>
            <person name="Ramirez L."/>
            <person name="Alfaro M."/>
            <person name="Sun H."/>
            <person name="Tritt A."/>
            <person name="Yoshinaga Y."/>
            <person name="Zwiers L.-H."/>
            <person name="Turgeon B."/>
            <person name="Goodwin S."/>
            <person name="Spatafora J."/>
            <person name="Crous P."/>
            <person name="Grigoriev I."/>
        </authorList>
    </citation>
    <scope>NUCLEOTIDE SEQUENCE [LARGE SCALE GENOMIC DNA]</scope>
    <source>
        <strain evidence="4">CBS 304.66</strain>
    </source>
</reference>
<feature type="compositionally biased region" description="Polar residues" evidence="1">
    <location>
        <begin position="124"/>
        <end position="139"/>
    </location>
</feature>
<organism evidence="3 4">
    <name type="scientific">Lojkania enalia</name>
    <dbReference type="NCBI Taxonomy" id="147567"/>
    <lineage>
        <taxon>Eukaryota</taxon>
        <taxon>Fungi</taxon>
        <taxon>Dikarya</taxon>
        <taxon>Ascomycota</taxon>
        <taxon>Pezizomycotina</taxon>
        <taxon>Dothideomycetes</taxon>
        <taxon>Pleosporomycetidae</taxon>
        <taxon>Pleosporales</taxon>
        <taxon>Pleosporales incertae sedis</taxon>
        <taxon>Lojkania</taxon>
    </lineage>
</organism>
<protein>
    <recommendedName>
        <fullName evidence="2">Microbial-type PARG catalytic domain-containing protein</fullName>
    </recommendedName>
</protein>
<evidence type="ECO:0000313" key="3">
    <source>
        <dbReference type="EMBL" id="KAF2266186.1"/>
    </source>
</evidence>
<feature type="region of interest" description="Disordered" evidence="1">
    <location>
        <begin position="105"/>
        <end position="139"/>
    </location>
</feature>
<evidence type="ECO:0000256" key="1">
    <source>
        <dbReference type="SAM" id="MobiDB-lite"/>
    </source>
</evidence>
<dbReference type="InterPro" id="IPR043472">
    <property type="entry name" value="Macro_dom-like"/>
</dbReference>
<dbReference type="SUPFAM" id="SSF52949">
    <property type="entry name" value="Macro domain-like"/>
    <property type="match status" value="1"/>
</dbReference>
<dbReference type="AlphaFoldDB" id="A0A9P4N8R6"/>
<dbReference type="InterPro" id="IPR012664">
    <property type="entry name" value="CHP02452"/>
</dbReference>
<sequence>MSTMFTAAANPNRRNALRQSLRLVALETRSILPDIMSQLPNFDITTSSAHSLENLSPLDPHNCPRFKLPEGDEEVGRKGTRMRVYDQDNFDAALQLQLNTTVSSVSFPDSISPNDKLKLEETPATDSSANPKLNSSPASSANVKPVAVLNLASEMRPGGGWLNGALAQEEALCYRSSLSLSLHPEYYPIPPLSALYSPSVVIIRSSMSDGHTLLWPEKSVEELDVVSVITLAALRRPMVNREGKYVKEEDRRIMKSKMRAILRVAVHQGHTKVVLGALGCGAFGNPSQEVANCFLEIFGEEEFQGGWWEEVVFAVLDNAGLGQARGKEGVGNFGVFYRALDGVVV</sequence>
<accession>A0A9P4N8R6</accession>
<keyword evidence="4" id="KW-1185">Reference proteome</keyword>
<dbReference type="OrthoDB" id="9985428at2759"/>
<dbReference type="Gene3D" id="3.40.220.10">
    <property type="entry name" value="Leucine Aminopeptidase, subunit E, domain 1"/>
    <property type="match status" value="1"/>
</dbReference>
<dbReference type="EMBL" id="ML986600">
    <property type="protein sequence ID" value="KAF2266186.1"/>
    <property type="molecule type" value="Genomic_DNA"/>
</dbReference>
<dbReference type="NCBIfam" id="TIGR02452">
    <property type="entry name" value="TIGR02452 family protein"/>
    <property type="match status" value="1"/>
</dbReference>
<evidence type="ECO:0000313" key="4">
    <source>
        <dbReference type="Proteomes" id="UP000800093"/>
    </source>
</evidence>
<dbReference type="PANTHER" id="PTHR35596">
    <property type="entry name" value="DUF2263 DOMAIN-CONTAINING PROTEIN"/>
    <property type="match status" value="1"/>
</dbReference>
<dbReference type="Proteomes" id="UP000800093">
    <property type="component" value="Unassembled WGS sequence"/>
</dbReference>
<dbReference type="PANTHER" id="PTHR35596:SF1">
    <property type="entry name" value="MICROBIAL-TYPE PARG CATALYTIC DOMAIN-CONTAINING PROTEIN"/>
    <property type="match status" value="1"/>
</dbReference>
<dbReference type="Pfam" id="PF10021">
    <property type="entry name" value="PARG_cat_microb"/>
    <property type="match status" value="1"/>
</dbReference>
<dbReference type="InterPro" id="IPR019261">
    <property type="entry name" value="PARG_cat_microbial"/>
</dbReference>
<evidence type="ECO:0000259" key="2">
    <source>
        <dbReference type="Pfam" id="PF10021"/>
    </source>
</evidence>
<feature type="domain" description="Microbial-type PARG catalytic" evidence="2">
    <location>
        <begin position="141"/>
        <end position="204"/>
    </location>
</feature>
<gene>
    <name evidence="3" type="ORF">CC78DRAFT_492301</name>
</gene>
<name>A0A9P4N8R6_9PLEO</name>
<proteinExistence type="predicted"/>
<comment type="caution">
    <text evidence="3">The sequence shown here is derived from an EMBL/GenBank/DDBJ whole genome shotgun (WGS) entry which is preliminary data.</text>
</comment>